<accession>V6K517</accession>
<feature type="domain" description="HTH cro/C1-type" evidence="1">
    <location>
        <begin position="25"/>
        <end position="78"/>
    </location>
</feature>
<dbReference type="InterPro" id="IPR043917">
    <property type="entry name" value="DUF5753"/>
</dbReference>
<name>V6K517_STRRC</name>
<dbReference type="EMBL" id="AWQX01000272">
    <property type="protein sequence ID" value="EST24054.1"/>
    <property type="molecule type" value="Genomic_DNA"/>
</dbReference>
<protein>
    <submittedName>
        <fullName evidence="2">XRE family transcriptional regulator</fullName>
    </submittedName>
</protein>
<reference evidence="2 3" key="1">
    <citation type="journal article" date="2014" name="Genome Announc.">
        <title>Draft Genome Sequence of Streptomyces roseochromogenes subsp. oscitans DS 12.976, Producer of the Aminocoumarin Antibiotic Clorobiocin.</title>
        <authorList>
            <person name="Ruckert C."/>
            <person name="Kalinowski J."/>
            <person name="Heide L."/>
            <person name="Apel A.K."/>
        </authorList>
    </citation>
    <scope>NUCLEOTIDE SEQUENCE [LARGE SCALE GENOMIC DNA]</scope>
    <source>
        <strain evidence="2 3">DS 12.976</strain>
    </source>
</reference>
<gene>
    <name evidence="2" type="ORF">M878_31795</name>
</gene>
<organism evidence="2 3">
    <name type="scientific">Streptomyces roseochromogenus subsp. oscitans DS 12.976</name>
    <dbReference type="NCBI Taxonomy" id="1352936"/>
    <lineage>
        <taxon>Bacteria</taxon>
        <taxon>Bacillati</taxon>
        <taxon>Actinomycetota</taxon>
        <taxon>Actinomycetes</taxon>
        <taxon>Kitasatosporales</taxon>
        <taxon>Streptomycetaceae</taxon>
        <taxon>Streptomyces</taxon>
    </lineage>
</organism>
<dbReference type="OrthoDB" id="4308543at2"/>
<evidence type="ECO:0000313" key="3">
    <source>
        <dbReference type="Proteomes" id="UP000017984"/>
    </source>
</evidence>
<dbReference type="PROSITE" id="PS50943">
    <property type="entry name" value="HTH_CROC1"/>
    <property type="match status" value="1"/>
</dbReference>
<dbReference type="Gene3D" id="1.10.260.40">
    <property type="entry name" value="lambda repressor-like DNA-binding domains"/>
    <property type="match status" value="1"/>
</dbReference>
<sequence length="278" mass="31174">MCGMGTGNGGEPESSGSLRTFGAVLQALREYHGLSREELGDLVGFSKHTVASIELGRRMPDPDFVEAAEKALGNTGALRRAAEHLEREAGLASWFRRWAGLEKQAISLYTYECRMIPGLLQTEAYARQLFMDELPILTDEQIEANWVARANRQRLLRERQNSAFSFIIEEQVLLRGTGGVDITRESVDQLLEIAQLRNVELQIMPLARESHAGLHGPMQLLEDPSNKWFAYLEAPECGMLLSDAKVVSRLYGRYARMRSQALPLQDSVSLLQRIRGDL</sequence>
<dbReference type="PATRIC" id="fig|1352936.5.peg.6627"/>
<evidence type="ECO:0000313" key="2">
    <source>
        <dbReference type="EMBL" id="EST24054.1"/>
    </source>
</evidence>
<dbReference type="SMART" id="SM00530">
    <property type="entry name" value="HTH_XRE"/>
    <property type="match status" value="1"/>
</dbReference>
<keyword evidence="3" id="KW-1185">Reference proteome</keyword>
<proteinExistence type="predicted"/>
<dbReference type="Proteomes" id="UP000017984">
    <property type="component" value="Chromosome"/>
</dbReference>
<dbReference type="STRING" id="1352936.M878_31795"/>
<dbReference type="SUPFAM" id="SSF47413">
    <property type="entry name" value="lambda repressor-like DNA-binding domains"/>
    <property type="match status" value="1"/>
</dbReference>
<dbReference type="Pfam" id="PF13560">
    <property type="entry name" value="HTH_31"/>
    <property type="match status" value="1"/>
</dbReference>
<evidence type="ECO:0000259" key="1">
    <source>
        <dbReference type="PROSITE" id="PS50943"/>
    </source>
</evidence>
<dbReference type="HOGENOM" id="CLU_055817_0_0_11"/>
<dbReference type="InterPro" id="IPR010982">
    <property type="entry name" value="Lambda_DNA-bd_dom_sf"/>
</dbReference>
<dbReference type="InterPro" id="IPR001387">
    <property type="entry name" value="Cro/C1-type_HTH"/>
</dbReference>
<dbReference type="CDD" id="cd00093">
    <property type="entry name" value="HTH_XRE"/>
    <property type="match status" value="1"/>
</dbReference>
<dbReference type="AlphaFoldDB" id="V6K517"/>
<dbReference type="GO" id="GO:0003677">
    <property type="term" value="F:DNA binding"/>
    <property type="evidence" value="ECO:0007669"/>
    <property type="project" value="InterPro"/>
</dbReference>
<comment type="caution">
    <text evidence="2">The sequence shown here is derived from an EMBL/GenBank/DDBJ whole genome shotgun (WGS) entry which is preliminary data.</text>
</comment>
<dbReference type="Pfam" id="PF19054">
    <property type="entry name" value="DUF5753"/>
    <property type="match status" value="1"/>
</dbReference>